<dbReference type="HOGENOM" id="CLU_000445_30_3_0"/>
<gene>
    <name evidence="6" type="primary">rdhD</name>
    <name evidence="6" type="ordered locus">DhcVS_1330</name>
</gene>
<dbReference type="InterPro" id="IPR001867">
    <property type="entry name" value="OmpR/PhoB-type_DNA-bd"/>
</dbReference>
<dbReference type="GO" id="GO:0005829">
    <property type="term" value="C:cytosol"/>
    <property type="evidence" value="ECO:0007669"/>
    <property type="project" value="TreeGrafter"/>
</dbReference>
<protein>
    <submittedName>
        <fullName evidence="6">DNA-binding response regulator</fullName>
    </submittedName>
</protein>
<dbReference type="SMART" id="SM00448">
    <property type="entry name" value="REC"/>
    <property type="match status" value="1"/>
</dbReference>
<dbReference type="InterPro" id="IPR001789">
    <property type="entry name" value="Sig_transdc_resp-reg_receiver"/>
</dbReference>
<dbReference type="PROSITE" id="PS50110">
    <property type="entry name" value="RESPONSE_REGULATORY"/>
    <property type="match status" value="1"/>
</dbReference>
<dbReference type="CDD" id="cd00383">
    <property type="entry name" value="trans_reg_C"/>
    <property type="match status" value="1"/>
</dbReference>
<evidence type="ECO:0000259" key="4">
    <source>
        <dbReference type="PROSITE" id="PS50110"/>
    </source>
</evidence>
<evidence type="ECO:0000259" key="5">
    <source>
        <dbReference type="PROSITE" id="PS51755"/>
    </source>
</evidence>
<feature type="modified residue" description="4-aspartylphosphate" evidence="2">
    <location>
        <position position="36"/>
    </location>
</feature>
<reference evidence="6 7" key="1">
    <citation type="journal article" date="2009" name="PLoS Genet.">
        <title>Localized plasticity in the streamlined genomes of vinyl chloride respiring Dehalococcoides.</title>
        <authorList>
            <person name="McMurdie P.J."/>
            <person name="Behrens S.F."/>
            <person name="Muller J.A."/>
            <person name="Goke J."/>
            <person name="Ritalahti K.M."/>
            <person name="Wagner R."/>
            <person name="Goltsman E."/>
            <person name="Lapidus A."/>
            <person name="Holmes S."/>
            <person name="Loffler F.E."/>
            <person name="Spormann A.M."/>
        </authorList>
    </citation>
    <scope>NUCLEOTIDE SEQUENCE [LARGE SCALE GENOMIC DNA]</scope>
    <source>
        <strain evidence="6 7">VS</strain>
    </source>
</reference>
<evidence type="ECO:0000256" key="2">
    <source>
        <dbReference type="PROSITE-ProRule" id="PRU00169"/>
    </source>
</evidence>
<dbReference type="KEGG" id="dev:DhcVS_1330"/>
<dbReference type="Gene3D" id="3.40.50.2300">
    <property type="match status" value="1"/>
</dbReference>
<dbReference type="PANTHER" id="PTHR48111:SF54">
    <property type="entry name" value="STAGE 0 SPORULATION PROTEIN A HOMOLOG"/>
    <property type="match status" value="1"/>
</dbReference>
<keyword evidence="1 3" id="KW-0238">DNA-binding</keyword>
<dbReference type="GO" id="GO:0006355">
    <property type="term" value="P:regulation of DNA-templated transcription"/>
    <property type="evidence" value="ECO:0007669"/>
    <property type="project" value="InterPro"/>
</dbReference>
<proteinExistence type="predicted"/>
<dbReference type="Pfam" id="PF00486">
    <property type="entry name" value="Trans_reg_C"/>
    <property type="match status" value="1"/>
</dbReference>
<organism evidence="6 7">
    <name type="scientific">Dehalococcoides mccartyi (strain VS)</name>
    <dbReference type="NCBI Taxonomy" id="311424"/>
    <lineage>
        <taxon>Bacteria</taxon>
        <taxon>Bacillati</taxon>
        <taxon>Chloroflexota</taxon>
        <taxon>Dehalococcoidia</taxon>
        <taxon>Dehalococcoidales</taxon>
        <taxon>Dehalococcoidaceae</taxon>
        <taxon>Dehalococcoides</taxon>
    </lineage>
</organism>
<feature type="DNA-binding region" description="OmpR/PhoB-type" evidence="3">
    <location>
        <begin position="107"/>
        <end position="207"/>
    </location>
</feature>
<sequence>MAFQVGWGSAEIISCGLGEEGIKYVELENPDIVILDLGLPDISGLEVLEGIRLFSDVPVIILTVRSDEQDIVCSLETGANDYITKPFKQMELLARVKACLRGNTSNRNIFKQGPFELNIIMRKVFYNGKWIALTPSETIVLQCLLRSIGKTVSYSELSHAIWKDEYDGAKSTIKVYIKHIREKLEVCNKNTEELISAVVGVGYTLNKTW</sequence>
<dbReference type="Gene3D" id="6.10.250.690">
    <property type="match status" value="1"/>
</dbReference>
<dbReference type="Proteomes" id="UP000002506">
    <property type="component" value="Chromosome"/>
</dbReference>
<dbReference type="PROSITE" id="PS51755">
    <property type="entry name" value="OMPR_PHOB"/>
    <property type="match status" value="1"/>
</dbReference>
<dbReference type="Pfam" id="PF00072">
    <property type="entry name" value="Response_reg"/>
    <property type="match status" value="1"/>
</dbReference>
<dbReference type="SMART" id="SM00862">
    <property type="entry name" value="Trans_reg_C"/>
    <property type="match status" value="1"/>
</dbReference>
<evidence type="ECO:0000313" key="7">
    <source>
        <dbReference type="Proteomes" id="UP000002506"/>
    </source>
</evidence>
<evidence type="ECO:0000256" key="3">
    <source>
        <dbReference type="PROSITE-ProRule" id="PRU01091"/>
    </source>
</evidence>
<dbReference type="InterPro" id="IPR036388">
    <property type="entry name" value="WH-like_DNA-bd_sf"/>
</dbReference>
<dbReference type="InterPro" id="IPR011006">
    <property type="entry name" value="CheY-like_superfamily"/>
</dbReference>
<dbReference type="InterPro" id="IPR039420">
    <property type="entry name" value="WalR-like"/>
</dbReference>
<dbReference type="eggNOG" id="COG0745">
    <property type="taxonomic scope" value="Bacteria"/>
</dbReference>
<dbReference type="EMBL" id="CP001827">
    <property type="protein sequence ID" value="ACZ62429.1"/>
    <property type="molecule type" value="Genomic_DNA"/>
</dbReference>
<name>D2BJC9_DEHMV</name>
<dbReference type="GO" id="GO:0032993">
    <property type="term" value="C:protein-DNA complex"/>
    <property type="evidence" value="ECO:0007669"/>
    <property type="project" value="TreeGrafter"/>
</dbReference>
<accession>D2BJC9</accession>
<dbReference type="AlphaFoldDB" id="D2BJC9"/>
<dbReference type="GO" id="GO:0000976">
    <property type="term" value="F:transcription cis-regulatory region binding"/>
    <property type="evidence" value="ECO:0007669"/>
    <property type="project" value="TreeGrafter"/>
</dbReference>
<feature type="domain" description="OmpR/PhoB-type" evidence="5">
    <location>
        <begin position="107"/>
        <end position="207"/>
    </location>
</feature>
<feature type="domain" description="Response regulatory" evidence="4">
    <location>
        <begin position="1"/>
        <end position="100"/>
    </location>
</feature>
<dbReference type="Gene3D" id="1.10.10.10">
    <property type="entry name" value="Winged helix-like DNA-binding domain superfamily/Winged helix DNA-binding domain"/>
    <property type="match status" value="1"/>
</dbReference>
<evidence type="ECO:0000256" key="1">
    <source>
        <dbReference type="ARBA" id="ARBA00023125"/>
    </source>
</evidence>
<dbReference type="SUPFAM" id="SSF52172">
    <property type="entry name" value="CheY-like"/>
    <property type="match status" value="1"/>
</dbReference>
<dbReference type="PANTHER" id="PTHR48111">
    <property type="entry name" value="REGULATOR OF RPOS"/>
    <property type="match status" value="1"/>
</dbReference>
<keyword evidence="2" id="KW-0597">Phosphoprotein</keyword>
<dbReference type="GO" id="GO:0000156">
    <property type="term" value="F:phosphorelay response regulator activity"/>
    <property type="evidence" value="ECO:0007669"/>
    <property type="project" value="TreeGrafter"/>
</dbReference>
<evidence type="ECO:0000313" key="6">
    <source>
        <dbReference type="EMBL" id="ACZ62429.1"/>
    </source>
</evidence>